<dbReference type="Proteomes" id="UP000886891">
    <property type="component" value="Unassembled WGS sequence"/>
</dbReference>
<dbReference type="InterPro" id="IPR016024">
    <property type="entry name" value="ARM-type_fold"/>
</dbReference>
<comment type="caution">
    <text evidence="1">The sequence shown here is derived from an EMBL/GenBank/DDBJ whole genome shotgun (WGS) entry which is preliminary data.</text>
</comment>
<evidence type="ECO:0000313" key="1">
    <source>
        <dbReference type="EMBL" id="HIV00421.1"/>
    </source>
</evidence>
<reference evidence="1" key="1">
    <citation type="submission" date="2020-10" db="EMBL/GenBank/DDBJ databases">
        <authorList>
            <person name="Gilroy R."/>
        </authorList>
    </citation>
    <scope>NUCLEOTIDE SEQUENCE</scope>
    <source>
        <strain evidence="1">23406</strain>
    </source>
</reference>
<proteinExistence type="predicted"/>
<dbReference type="InterPro" id="IPR014825">
    <property type="entry name" value="DNA_alkylation"/>
</dbReference>
<protein>
    <submittedName>
        <fullName evidence="1">DNA alkylation repair protein</fullName>
    </submittedName>
</protein>
<organism evidence="1 2">
    <name type="scientific">Candidatus Stercoripulliclostridium merdipullorum</name>
    <dbReference type="NCBI Taxonomy" id="2840952"/>
    <lineage>
        <taxon>Bacteria</taxon>
        <taxon>Bacillati</taxon>
        <taxon>Bacillota</taxon>
        <taxon>Clostridia</taxon>
        <taxon>Eubacteriales</taxon>
        <taxon>Candidatus Stercoripulliclostridium</taxon>
    </lineage>
</organism>
<dbReference type="CDD" id="cd06561">
    <property type="entry name" value="AlkD_like"/>
    <property type="match status" value="1"/>
</dbReference>
<dbReference type="SUPFAM" id="SSF48371">
    <property type="entry name" value="ARM repeat"/>
    <property type="match status" value="1"/>
</dbReference>
<reference evidence="1" key="2">
    <citation type="journal article" date="2021" name="PeerJ">
        <title>Extensive microbial diversity within the chicken gut microbiome revealed by metagenomics and culture.</title>
        <authorList>
            <person name="Gilroy R."/>
            <person name="Ravi A."/>
            <person name="Getino M."/>
            <person name="Pursley I."/>
            <person name="Horton D.L."/>
            <person name="Alikhan N.F."/>
            <person name="Baker D."/>
            <person name="Gharbi K."/>
            <person name="Hall N."/>
            <person name="Watson M."/>
            <person name="Adriaenssens E.M."/>
            <person name="Foster-Nyarko E."/>
            <person name="Jarju S."/>
            <person name="Secka A."/>
            <person name="Antonio M."/>
            <person name="Oren A."/>
            <person name="Chaudhuri R.R."/>
            <person name="La Ragione R."/>
            <person name="Hildebrand F."/>
            <person name="Pallen M.J."/>
        </authorList>
    </citation>
    <scope>NUCLEOTIDE SEQUENCE</scope>
    <source>
        <strain evidence="1">23406</strain>
    </source>
</reference>
<dbReference type="PANTHER" id="PTHR34070:SF1">
    <property type="entry name" value="DNA ALKYLATION REPAIR PROTEIN"/>
    <property type="match status" value="1"/>
</dbReference>
<dbReference type="EMBL" id="DVOH01000037">
    <property type="protein sequence ID" value="HIV00421.1"/>
    <property type="molecule type" value="Genomic_DNA"/>
</dbReference>
<gene>
    <name evidence="1" type="ORF">IAB14_04850</name>
</gene>
<dbReference type="Gene3D" id="1.25.10.90">
    <property type="match status" value="1"/>
</dbReference>
<dbReference type="PANTHER" id="PTHR34070">
    <property type="entry name" value="ARMADILLO-TYPE FOLD"/>
    <property type="match status" value="1"/>
</dbReference>
<name>A0A9D1ND79_9FIRM</name>
<accession>A0A9D1ND79</accession>
<dbReference type="Pfam" id="PF08713">
    <property type="entry name" value="DNA_alkylation"/>
    <property type="match status" value="1"/>
</dbReference>
<dbReference type="AlphaFoldDB" id="A0A9D1ND79"/>
<evidence type="ECO:0000313" key="2">
    <source>
        <dbReference type="Proteomes" id="UP000886891"/>
    </source>
</evidence>
<sequence length="224" mass="25616">MNSTIELIDFLQKNSDSDYRRFHAKLLPRGTLLYGVRIPVLRSLAKTLVAEENTEILRCADGTYYEIRLLRGLVAAMRKGSTEERIARICDFAATIENWAECDTVAATCKWIRRYKEKTFAAIGNLLASDKEYEVRFGVVLILCYYLDEAWLKRALDAVATVRHPGYYVKMAVAWCISKAMIESEEDALPVLEAADPEIQKMARQKLRDSYRYRGKAGKEIDKA</sequence>